<evidence type="ECO:0000256" key="1">
    <source>
        <dbReference type="PROSITE-ProRule" id="PRU00285"/>
    </source>
</evidence>
<dbReference type="KEGG" id="mzi:HWN40_04320"/>
<evidence type="ECO:0000259" key="2">
    <source>
        <dbReference type="PROSITE" id="PS01031"/>
    </source>
</evidence>
<dbReference type="InterPro" id="IPR008978">
    <property type="entry name" value="HSP20-like_chaperone"/>
</dbReference>
<dbReference type="OrthoDB" id="26084at2157"/>
<dbReference type="CDD" id="cd06464">
    <property type="entry name" value="ACD_sHsps-like"/>
    <property type="match status" value="1"/>
</dbReference>
<reference evidence="3 4" key="1">
    <citation type="submission" date="2020-06" db="EMBL/GenBank/DDBJ databases">
        <title>Methanolobus halotolerans sp. nov., isolated from a saline lake Tus in Siberia.</title>
        <authorList>
            <person name="Shen Y."/>
            <person name="Chen S.-C."/>
            <person name="Lai M.-C."/>
            <person name="Huang H.-H."/>
            <person name="Chiu H.-H."/>
            <person name="Tang S.-L."/>
            <person name="Rogozin D.Y."/>
            <person name="Degermendzhy A.G."/>
        </authorList>
    </citation>
    <scope>NUCLEOTIDE SEQUENCE [LARGE SCALE GENOMIC DNA]</scope>
    <source>
        <strain evidence="3 4">DSM 21339</strain>
    </source>
</reference>
<proteinExistence type="inferred from homology"/>
<dbReference type="EMBL" id="CP058215">
    <property type="protein sequence ID" value="QLC49538.1"/>
    <property type="molecule type" value="Genomic_DNA"/>
</dbReference>
<evidence type="ECO:0000313" key="4">
    <source>
        <dbReference type="Proteomes" id="UP000509594"/>
    </source>
</evidence>
<dbReference type="PROSITE" id="PS01031">
    <property type="entry name" value="SHSP"/>
    <property type="match status" value="1"/>
</dbReference>
<dbReference type="SUPFAM" id="SSF49764">
    <property type="entry name" value="HSP20-like chaperones"/>
    <property type="match status" value="1"/>
</dbReference>
<dbReference type="AlphaFoldDB" id="A0A7D5E7A0"/>
<keyword evidence="4" id="KW-1185">Reference proteome</keyword>
<dbReference type="Proteomes" id="UP000509594">
    <property type="component" value="Chromosome"/>
</dbReference>
<dbReference type="RefSeq" id="WP_176964594.1">
    <property type="nucleotide sequence ID" value="NZ_CP058215.1"/>
</dbReference>
<accession>A0A7D5E7A0</accession>
<feature type="domain" description="SHSP" evidence="2">
    <location>
        <begin position="82"/>
        <end position="177"/>
    </location>
</feature>
<sequence length="177" mass="20506">MSDKRKRRGFFDKFPDDEDFRDIEDIIEHMMEKFGLDLDDISKQPFVYGFSVSKRPGEEPEIREFGNMPDYEEDLSPENRHQVRIEQTQPLIDIFEIDDMVHVVAELPGVEKSDIEVNASESSMELKASSGDIEYFEHVEFPVTVDPDTAQANYRNGVLEVILTAKDFGKKRLIQID</sequence>
<dbReference type="Gene3D" id="2.60.40.790">
    <property type="match status" value="1"/>
</dbReference>
<gene>
    <name evidence="3" type="ORF">HWN40_04320</name>
</gene>
<protein>
    <submittedName>
        <fullName evidence="3">Hsp20/alpha crystallin family protein</fullName>
    </submittedName>
</protein>
<organism evidence="3 4">
    <name type="scientific">Methanolobus zinderi</name>
    <dbReference type="NCBI Taxonomy" id="536044"/>
    <lineage>
        <taxon>Archaea</taxon>
        <taxon>Methanobacteriati</taxon>
        <taxon>Methanobacteriota</taxon>
        <taxon>Stenosarchaea group</taxon>
        <taxon>Methanomicrobia</taxon>
        <taxon>Methanosarcinales</taxon>
        <taxon>Methanosarcinaceae</taxon>
        <taxon>Methanolobus</taxon>
    </lineage>
</organism>
<evidence type="ECO:0000313" key="3">
    <source>
        <dbReference type="EMBL" id="QLC49538.1"/>
    </source>
</evidence>
<comment type="similarity">
    <text evidence="1">Belongs to the small heat shock protein (HSP20) family.</text>
</comment>
<name>A0A7D5E7A0_9EURY</name>
<dbReference type="NCBIfam" id="NF041800">
    <property type="entry name" value="Hsp20"/>
    <property type="match status" value="1"/>
</dbReference>
<dbReference type="InterPro" id="IPR002068">
    <property type="entry name" value="A-crystallin/Hsp20_dom"/>
</dbReference>
<dbReference type="GeneID" id="55820873"/>